<evidence type="ECO:0000313" key="4">
    <source>
        <dbReference type="Proteomes" id="UP000807353"/>
    </source>
</evidence>
<dbReference type="Proteomes" id="UP000807353">
    <property type="component" value="Unassembled WGS sequence"/>
</dbReference>
<feature type="domain" description="CcmS related" evidence="2">
    <location>
        <begin position="45"/>
        <end position="177"/>
    </location>
</feature>
<comment type="caution">
    <text evidence="3">The sequence shown here is derived from an EMBL/GenBank/DDBJ whole genome shotgun (WGS) entry which is preliminary data.</text>
</comment>
<evidence type="ECO:0000313" key="3">
    <source>
        <dbReference type="EMBL" id="KAF9468995.1"/>
    </source>
</evidence>
<evidence type="ECO:0000259" key="2">
    <source>
        <dbReference type="Pfam" id="PF26617"/>
    </source>
</evidence>
<dbReference type="OrthoDB" id="3171339at2759"/>
<dbReference type="AlphaFoldDB" id="A0A9P5YK00"/>
<dbReference type="EMBL" id="MU150231">
    <property type="protein sequence ID" value="KAF9468995.1"/>
    <property type="molecule type" value="Genomic_DNA"/>
</dbReference>
<gene>
    <name evidence="3" type="ORF">BDZ94DRAFT_1245123</name>
</gene>
<feature type="region of interest" description="Disordered" evidence="1">
    <location>
        <begin position="209"/>
        <end position="230"/>
    </location>
</feature>
<keyword evidence="4" id="KW-1185">Reference proteome</keyword>
<protein>
    <recommendedName>
        <fullName evidence="2">CcmS related domain-containing protein</fullName>
    </recommendedName>
</protein>
<dbReference type="Pfam" id="PF26617">
    <property type="entry name" value="CcmS-like"/>
    <property type="match status" value="1"/>
</dbReference>
<sequence length="247" mass="28677">MPSRTLAHAYRGTAVSLNSSVIDRNKIKEYTNIHFIESKGAALYPVHNALFGTKFRMAKDRIHWLFSPDKDERVSMLLAWIQTMEYSLGAFGLHKFLQSRERGALFANANYRPEKNPSQPAFDWINFDDLQQTRDKTIQESVVSYNPALQVVIFVFLPSKTGNSVAMWRRKVNVPNNTRLMLQNEIKLALAGLRKQEAYEVHVDELPPPRNVGLARHQRHKSLPTTATNPLEKKKKRKWWQFLRFET</sequence>
<organism evidence="3 4">
    <name type="scientific">Collybia nuda</name>
    <dbReference type="NCBI Taxonomy" id="64659"/>
    <lineage>
        <taxon>Eukaryota</taxon>
        <taxon>Fungi</taxon>
        <taxon>Dikarya</taxon>
        <taxon>Basidiomycota</taxon>
        <taxon>Agaricomycotina</taxon>
        <taxon>Agaricomycetes</taxon>
        <taxon>Agaricomycetidae</taxon>
        <taxon>Agaricales</taxon>
        <taxon>Tricholomatineae</taxon>
        <taxon>Clitocybaceae</taxon>
        <taxon>Collybia</taxon>
    </lineage>
</organism>
<evidence type="ECO:0000256" key="1">
    <source>
        <dbReference type="SAM" id="MobiDB-lite"/>
    </source>
</evidence>
<dbReference type="InterPro" id="IPR058258">
    <property type="entry name" value="CcmS-like"/>
</dbReference>
<name>A0A9P5YK00_9AGAR</name>
<reference evidence="3" key="1">
    <citation type="submission" date="2020-11" db="EMBL/GenBank/DDBJ databases">
        <authorList>
            <consortium name="DOE Joint Genome Institute"/>
            <person name="Ahrendt S."/>
            <person name="Riley R."/>
            <person name="Andreopoulos W."/>
            <person name="Labutti K."/>
            <person name="Pangilinan J."/>
            <person name="Ruiz-Duenas F.J."/>
            <person name="Barrasa J.M."/>
            <person name="Sanchez-Garcia M."/>
            <person name="Camarero S."/>
            <person name="Miyauchi S."/>
            <person name="Serrano A."/>
            <person name="Linde D."/>
            <person name="Babiker R."/>
            <person name="Drula E."/>
            <person name="Ayuso-Fernandez I."/>
            <person name="Pacheco R."/>
            <person name="Padilla G."/>
            <person name="Ferreira P."/>
            <person name="Barriuso J."/>
            <person name="Kellner H."/>
            <person name="Castanera R."/>
            <person name="Alfaro M."/>
            <person name="Ramirez L."/>
            <person name="Pisabarro A.G."/>
            <person name="Kuo A."/>
            <person name="Tritt A."/>
            <person name="Lipzen A."/>
            <person name="He G."/>
            <person name="Yan M."/>
            <person name="Ng V."/>
            <person name="Cullen D."/>
            <person name="Martin F."/>
            <person name="Rosso M.-N."/>
            <person name="Henrissat B."/>
            <person name="Hibbett D."/>
            <person name="Martinez A.T."/>
            <person name="Grigoriev I.V."/>
        </authorList>
    </citation>
    <scope>NUCLEOTIDE SEQUENCE</scope>
    <source>
        <strain evidence="3">CBS 247.69</strain>
    </source>
</reference>
<proteinExistence type="predicted"/>
<accession>A0A9P5YK00</accession>